<organism evidence="1 2">
    <name type="scientific">Puccinia striiformis f. sp. tritici</name>
    <dbReference type="NCBI Taxonomy" id="168172"/>
    <lineage>
        <taxon>Eukaryota</taxon>
        <taxon>Fungi</taxon>
        <taxon>Dikarya</taxon>
        <taxon>Basidiomycota</taxon>
        <taxon>Pucciniomycotina</taxon>
        <taxon>Pucciniomycetes</taxon>
        <taxon>Pucciniales</taxon>
        <taxon>Pucciniaceae</taxon>
        <taxon>Puccinia</taxon>
    </lineage>
</organism>
<reference evidence="2" key="2">
    <citation type="journal article" date="2018" name="Mol. Plant Microbe Interact.">
        <title>Genome sequence resources for the wheat stripe rust pathogen (Puccinia striiformis f. sp. tritici) and the barley stripe rust pathogen (Puccinia striiformis f. sp. hordei).</title>
        <authorList>
            <person name="Xia C."/>
            <person name="Wang M."/>
            <person name="Yin C."/>
            <person name="Cornejo O.E."/>
            <person name="Hulbert S.H."/>
            <person name="Chen X."/>
        </authorList>
    </citation>
    <scope>NUCLEOTIDE SEQUENCE [LARGE SCALE GENOMIC DNA]</scope>
    <source>
        <strain evidence="2">93-210</strain>
    </source>
</reference>
<name>A0ACC0EDJ2_9BASI</name>
<reference evidence="2" key="1">
    <citation type="journal article" date="2018" name="BMC Genomics">
        <title>Genomic insights into host adaptation between the wheat stripe rust pathogen (Puccinia striiformis f. sp. tritici) and the barley stripe rust pathogen (Puccinia striiformis f. sp. hordei).</title>
        <authorList>
            <person name="Xia C."/>
            <person name="Wang M."/>
            <person name="Yin C."/>
            <person name="Cornejo O.E."/>
            <person name="Hulbert S.H."/>
            <person name="Chen X."/>
        </authorList>
    </citation>
    <scope>NUCLEOTIDE SEQUENCE [LARGE SCALE GENOMIC DNA]</scope>
    <source>
        <strain evidence="2">93-210</strain>
    </source>
</reference>
<protein>
    <submittedName>
        <fullName evidence="1">Uncharacterized protein</fullName>
    </submittedName>
</protein>
<dbReference type="Proteomes" id="UP001060170">
    <property type="component" value="Chromosome 7"/>
</dbReference>
<proteinExistence type="predicted"/>
<comment type="caution">
    <text evidence="1">The sequence shown here is derived from an EMBL/GenBank/DDBJ whole genome shotgun (WGS) entry which is preliminary data.</text>
</comment>
<dbReference type="EMBL" id="CM045871">
    <property type="protein sequence ID" value="KAI7951574.1"/>
    <property type="molecule type" value="Genomic_DNA"/>
</dbReference>
<evidence type="ECO:0000313" key="2">
    <source>
        <dbReference type="Proteomes" id="UP001060170"/>
    </source>
</evidence>
<evidence type="ECO:0000313" key="1">
    <source>
        <dbReference type="EMBL" id="KAI7951574.1"/>
    </source>
</evidence>
<gene>
    <name evidence="1" type="ORF">MJO28_007258</name>
</gene>
<sequence>MFEVPSPRGYDGPSTFSASFLQIVIICVLSAFPESRSSRIEKKPISSSIRLLRLSANAGNTQIISSLKSTYAHFPAQFYSQLSKPKFNS</sequence>
<keyword evidence="2" id="KW-1185">Reference proteome</keyword>
<reference evidence="1 2" key="3">
    <citation type="journal article" date="2022" name="Microbiol. Spectr.">
        <title>Folding features and dynamics of 3D genome architecture in plant fungal pathogens.</title>
        <authorList>
            <person name="Xia C."/>
        </authorList>
    </citation>
    <scope>NUCLEOTIDE SEQUENCE [LARGE SCALE GENOMIC DNA]</scope>
    <source>
        <strain evidence="1 2">93-210</strain>
    </source>
</reference>
<accession>A0ACC0EDJ2</accession>